<evidence type="ECO:0000313" key="1">
    <source>
        <dbReference type="EnsemblPlants" id="MELO3C024973.2.1"/>
    </source>
</evidence>
<dbReference type="EnsemblPlants" id="MELO3C024973.2.1">
    <property type="protein sequence ID" value="MELO3C024973.2.1"/>
    <property type="gene ID" value="MELO3C024973.2"/>
</dbReference>
<dbReference type="AlphaFoldDB" id="A0A9I9DWP7"/>
<proteinExistence type="predicted"/>
<organism evidence="1">
    <name type="scientific">Cucumis melo</name>
    <name type="common">Muskmelon</name>
    <dbReference type="NCBI Taxonomy" id="3656"/>
    <lineage>
        <taxon>Eukaryota</taxon>
        <taxon>Viridiplantae</taxon>
        <taxon>Streptophyta</taxon>
        <taxon>Embryophyta</taxon>
        <taxon>Tracheophyta</taxon>
        <taxon>Spermatophyta</taxon>
        <taxon>Magnoliopsida</taxon>
        <taxon>eudicotyledons</taxon>
        <taxon>Gunneridae</taxon>
        <taxon>Pentapetalae</taxon>
        <taxon>rosids</taxon>
        <taxon>fabids</taxon>
        <taxon>Cucurbitales</taxon>
        <taxon>Cucurbitaceae</taxon>
        <taxon>Benincaseae</taxon>
        <taxon>Cucumis</taxon>
    </lineage>
</organism>
<sequence length="77" mass="8984">MDKWSTKLTDSNHRKTIEKSKSKMVTEKLLTKAGSIDHEKWFMKVGRQCDRIKINKSCFATVDENWPTTVIKNGQQK</sequence>
<dbReference type="Gramene" id="MELO3C024973.2.1">
    <property type="protein sequence ID" value="MELO3C024973.2.1"/>
    <property type="gene ID" value="MELO3C024973.2"/>
</dbReference>
<reference evidence="1" key="1">
    <citation type="submission" date="2023-03" db="UniProtKB">
        <authorList>
            <consortium name="EnsemblPlants"/>
        </authorList>
    </citation>
    <scope>IDENTIFICATION</scope>
</reference>
<protein>
    <submittedName>
        <fullName evidence="1">Uncharacterized protein</fullName>
    </submittedName>
</protein>
<accession>A0A9I9DWP7</accession>
<name>A0A9I9DWP7_CUCME</name>